<dbReference type="PANTHER" id="PTHR45138:SF9">
    <property type="entry name" value="DIGUANYLATE CYCLASE DGCM-RELATED"/>
    <property type="match status" value="1"/>
</dbReference>
<dbReference type="PROSITE" id="PS50887">
    <property type="entry name" value="GGDEF"/>
    <property type="match status" value="1"/>
</dbReference>
<evidence type="ECO:0000313" key="5">
    <source>
        <dbReference type="Proteomes" id="UP000476030"/>
    </source>
</evidence>
<dbReference type="Proteomes" id="UP000476030">
    <property type="component" value="Unassembled WGS sequence"/>
</dbReference>
<dbReference type="GO" id="GO:0052621">
    <property type="term" value="F:diguanylate cyclase activity"/>
    <property type="evidence" value="ECO:0007669"/>
    <property type="project" value="UniProtKB-EC"/>
</dbReference>
<dbReference type="FunFam" id="3.30.70.270:FF:000001">
    <property type="entry name" value="Diguanylate cyclase domain protein"/>
    <property type="match status" value="1"/>
</dbReference>
<protein>
    <recommendedName>
        <fullName evidence="1">diguanylate cyclase</fullName>
        <ecNumber evidence="1">2.7.7.65</ecNumber>
    </recommendedName>
</protein>
<evidence type="ECO:0000313" key="4">
    <source>
        <dbReference type="EMBL" id="MZR31109.1"/>
    </source>
</evidence>
<feature type="domain" description="GGDEF" evidence="3">
    <location>
        <begin position="108"/>
        <end position="238"/>
    </location>
</feature>
<organism evidence="4 5">
    <name type="scientific">Sneathiella litorea</name>
    <dbReference type="NCBI Taxonomy" id="2606216"/>
    <lineage>
        <taxon>Bacteria</taxon>
        <taxon>Pseudomonadati</taxon>
        <taxon>Pseudomonadota</taxon>
        <taxon>Alphaproteobacteria</taxon>
        <taxon>Sneathiellales</taxon>
        <taxon>Sneathiellaceae</taxon>
        <taxon>Sneathiella</taxon>
    </lineage>
</organism>
<dbReference type="EC" id="2.7.7.65" evidence="1"/>
<gene>
    <name evidence="4" type="ORF">GQE98_10740</name>
</gene>
<proteinExistence type="predicted"/>
<dbReference type="CDD" id="cd01949">
    <property type="entry name" value="GGDEF"/>
    <property type="match status" value="1"/>
</dbReference>
<keyword evidence="5" id="KW-1185">Reference proteome</keyword>
<dbReference type="RefSeq" id="WP_161315638.1">
    <property type="nucleotide sequence ID" value="NZ_WTUW01000002.1"/>
</dbReference>
<dbReference type="SMART" id="SM00267">
    <property type="entry name" value="GGDEF"/>
    <property type="match status" value="1"/>
</dbReference>
<name>A0A6L8W8V2_9PROT</name>
<dbReference type="InterPro" id="IPR029787">
    <property type="entry name" value="Nucleotide_cyclase"/>
</dbReference>
<comment type="caution">
    <text evidence="4">The sequence shown here is derived from an EMBL/GenBank/DDBJ whole genome shotgun (WGS) entry which is preliminary data.</text>
</comment>
<evidence type="ECO:0000256" key="1">
    <source>
        <dbReference type="ARBA" id="ARBA00012528"/>
    </source>
</evidence>
<comment type="catalytic activity">
    <reaction evidence="2">
        <text>2 GTP = 3',3'-c-di-GMP + 2 diphosphate</text>
        <dbReference type="Rhea" id="RHEA:24898"/>
        <dbReference type="ChEBI" id="CHEBI:33019"/>
        <dbReference type="ChEBI" id="CHEBI:37565"/>
        <dbReference type="ChEBI" id="CHEBI:58805"/>
        <dbReference type="EC" id="2.7.7.65"/>
    </reaction>
</comment>
<dbReference type="InterPro" id="IPR050469">
    <property type="entry name" value="Diguanylate_Cyclase"/>
</dbReference>
<evidence type="ECO:0000256" key="2">
    <source>
        <dbReference type="ARBA" id="ARBA00034247"/>
    </source>
</evidence>
<accession>A0A6L8W8V2</accession>
<dbReference type="InterPro" id="IPR043128">
    <property type="entry name" value="Rev_trsase/Diguanyl_cyclase"/>
</dbReference>
<dbReference type="NCBIfam" id="TIGR00254">
    <property type="entry name" value="GGDEF"/>
    <property type="match status" value="1"/>
</dbReference>
<dbReference type="InterPro" id="IPR000160">
    <property type="entry name" value="GGDEF_dom"/>
</dbReference>
<dbReference type="Pfam" id="PF00990">
    <property type="entry name" value="GGDEF"/>
    <property type="match status" value="1"/>
</dbReference>
<dbReference type="SUPFAM" id="SSF55073">
    <property type="entry name" value="Nucleotide cyclase"/>
    <property type="match status" value="1"/>
</dbReference>
<dbReference type="AlphaFoldDB" id="A0A6L8W8V2"/>
<sequence length="238" mass="26416">MPSPLTNISSLQNGHPLGFEAEIGAQLEDLSTALRTSLRRQAPAKHWRLINRVIAYAASAEQHISEQQQRIQELEALSTTDELTGLHNRRGLQDFITRTLAMARRHGEEGVVAFLDLNEFKEINDRFGHDTGDIALQKFSEVIQGNLRGSDFVARIGGDEFVFVLTRTNAENGLTRALAILDEVCATSIQARGQKIFLKASMGVVPYTGESSYNELMTAADHAMYENKKANKKVTHAH</sequence>
<dbReference type="EMBL" id="WTUW01000002">
    <property type="protein sequence ID" value="MZR31109.1"/>
    <property type="molecule type" value="Genomic_DNA"/>
</dbReference>
<dbReference type="Gene3D" id="3.30.70.270">
    <property type="match status" value="1"/>
</dbReference>
<reference evidence="4 5" key="1">
    <citation type="submission" date="2019-12" db="EMBL/GenBank/DDBJ databases">
        <title>Snethiella sp. nov. sp. isolated from sea sand.</title>
        <authorList>
            <person name="Kim J."/>
            <person name="Jeong S.E."/>
            <person name="Jung H.S."/>
            <person name="Jeon C.O."/>
        </authorList>
    </citation>
    <scope>NUCLEOTIDE SEQUENCE [LARGE SCALE GENOMIC DNA]</scope>
    <source>
        <strain evidence="4 5">DP05</strain>
    </source>
</reference>
<evidence type="ECO:0000259" key="3">
    <source>
        <dbReference type="PROSITE" id="PS50887"/>
    </source>
</evidence>
<dbReference type="PANTHER" id="PTHR45138">
    <property type="entry name" value="REGULATORY COMPONENTS OF SENSORY TRANSDUCTION SYSTEM"/>
    <property type="match status" value="1"/>
</dbReference>